<evidence type="ECO:0000256" key="6">
    <source>
        <dbReference type="ARBA" id="ARBA00022833"/>
    </source>
</evidence>
<dbReference type="InterPro" id="IPR013087">
    <property type="entry name" value="Znf_C2H2_type"/>
</dbReference>
<dbReference type="Gene3D" id="3.40.50.300">
    <property type="entry name" value="P-loop containing nucleotide triphosphate hydrolases"/>
    <property type="match status" value="1"/>
</dbReference>
<dbReference type="SUPFAM" id="SSF57667">
    <property type="entry name" value="beta-beta-alpha zinc fingers"/>
    <property type="match status" value="1"/>
</dbReference>
<evidence type="ECO:0000256" key="7">
    <source>
        <dbReference type="ARBA" id="ARBA00022840"/>
    </source>
</evidence>
<reference evidence="9" key="1">
    <citation type="submission" date="2022-08" db="UniProtKB">
        <authorList>
            <consortium name="EnsemblMetazoa"/>
        </authorList>
    </citation>
    <scope>IDENTIFICATION</scope>
    <source>
        <strain evidence="9">Dongola</strain>
    </source>
</reference>
<dbReference type="FunFam" id="1.10.20.140:FF:000012">
    <property type="entry name" value="LD10347p"/>
    <property type="match status" value="1"/>
</dbReference>
<feature type="region of interest" description="Disordered" evidence="8">
    <location>
        <begin position="498"/>
        <end position="528"/>
    </location>
</feature>
<evidence type="ECO:0000256" key="8">
    <source>
        <dbReference type="SAM" id="MobiDB-lite"/>
    </source>
</evidence>
<feature type="region of interest" description="Disordered" evidence="8">
    <location>
        <begin position="169"/>
        <end position="195"/>
    </location>
</feature>
<dbReference type="PANTHER" id="PTHR11088">
    <property type="entry name" value="TRNA DIMETHYLALLYLTRANSFERASE"/>
    <property type="match status" value="1"/>
</dbReference>
<dbReference type="PROSITE" id="PS00028">
    <property type="entry name" value="ZINC_FINGER_C2H2_1"/>
    <property type="match status" value="1"/>
</dbReference>
<dbReference type="VEuPathDB" id="VectorBase:AARA21_007236"/>
<evidence type="ECO:0000256" key="5">
    <source>
        <dbReference type="ARBA" id="ARBA00022771"/>
    </source>
</evidence>
<dbReference type="InterPro" id="IPR027417">
    <property type="entry name" value="P-loop_NTPase"/>
</dbReference>
<keyword evidence="5" id="KW-0863">Zinc-finger</keyword>
<keyword evidence="4" id="KW-0547">Nucleotide-binding</keyword>
<dbReference type="InterPro" id="IPR039657">
    <property type="entry name" value="Dimethylallyltransferase"/>
</dbReference>
<evidence type="ECO:0000256" key="2">
    <source>
        <dbReference type="ARBA" id="ARBA00022679"/>
    </source>
</evidence>
<dbReference type="Proteomes" id="UP000075840">
    <property type="component" value="Unassembled WGS sequence"/>
</dbReference>
<comment type="similarity">
    <text evidence="1">Belongs to the IPP transferase family.</text>
</comment>
<accession>A0A3F2YSM4</accession>
<dbReference type="InterPro" id="IPR022755">
    <property type="entry name" value="Znf_C2H2_jaz"/>
</dbReference>
<keyword evidence="3" id="KW-0479">Metal-binding</keyword>
<dbReference type="PANTHER" id="PTHR11088:SF89">
    <property type="entry name" value="TRNA DIMETHYLALLYLTRANSFERASE"/>
    <property type="match status" value="1"/>
</dbReference>
<organism evidence="9 10">
    <name type="scientific">Anopheles arabiensis</name>
    <name type="common">Mosquito</name>
    <dbReference type="NCBI Taxonomy" id="7173"/>
    <lineage>
        <taxon>Eukaryota</taxon>
        <taxon>Metazoa</taxon>
        <taxon>Ecdysozoa</taxon>
        <taxon>Arthropoda</taxon>
        <taxon>Hexapoda</taxon>
        <taxon>Insecta</taxon>
        <taxon>Pterygota</taxon>
        <taxon>Neoptera</taxon>
        <taxon>Endopterygota</taxon>
        <taxon>Diptera</taxon>
        <taxon>Nematocera</taxon>
        <taxon>Culicoidea</taxon>
        <taxon>Culicidae</taxon>
        <taxon>Anophelinae</taxon>
        <taxon>Anopheles</taxon>
    </lineage>
</organism>
<proteinExistence type="inferred from homology"/>
<dbReference type="GO" id="GO:0006400">
    <property type="term" value="P:tRNA modification"/>
    <property type="evidence" value="ECO:0007669"/>
    <property type="project" value="TreeGrafter"/>
</dbReference>
<feature type="compositionally biased region" description="Polar residues" evidence="8">
    <location>
        <begin position="511"/>
        <end position="528"/>
    </location>
</feature>
<dbReference type="InterPro" id="IPR036236">
    <property type="entry name" value="Znf_C2H2_sf"/>
</dbReference>
<dbReference type="HAMAP" id="MF_00185">
    <property type="entry name" value="IPP_trans"/>
    <property type="match status" value="1"/>
</dbReference>
<evidence type="ECO:0000256" key="1">
    <source>
        <dbReference type="ARBA" id="ARBA00005842"/>
    </source>
</evidence>
<feature type="compositionally biased region" description="Basic residues" evidence="8">
    <location>
        <begin position="498"/>
        <end position="510"/>
    </location>
</feature>
<dbReference type="GO" id="GO:0052381">
    <property type="term" value="F:tRNA dimethylallyltransferase activity"/>
    <property type="evidence" value="ECO:0007669"/>
    <property type="project" value="InterPro"/>
</dbReference>
<keyword evidence="10" id="KW-1185">Reference proteome</keyword>
<dbReference type="GO" id="GO:0005739">
    <property type="term" value="C:mitochondrion"/>
    <property type="evidence" value="ECO:0007669"/>
    <property type="project" value="TreeGrafter"/>
</dbReference>
<evidence type="ECO:0000313" key="9">
    <source>
        <dbReference type="EnsemblMetazoa" id="AARA017739-PA"/>
    </source>
</evidence>
<dbReference type="Pfam" id="PF01715">
    <property type="entry name" value="IPPT"/>
    <property type="match status" value="1"/>
</dbReference>
<dbReference type="Pfam" id="PF12171">
    <property type="entry name" value="zf-C2H2_jaz"/>
    <property type="match status" value="1"/>
</dbReference>
<protein>
    <submittedName>
        <fullName evidence="9">Uncharacterized protein</fullName>
    </submittedName>
</protein>
<evidence type="ECO:0000256" key="3">
    <source>
        <dbReference type="ARBA" id="ARBA00022723"/>
    </source>
</evidence>
<dbReference type="Gene3D" id="1.10.20.140">
    <property type="match status" value="1"/>
</dbReference>
<feature type="compositionally biased region" description="Basic and acidic residues" evidence="8">
    <location>
        <begin position="171"/>
        <end position="186"/>
    </location>
</feature>
<dbReference type="AlphaFoldDB" id="A0A3F2YSM4"/>
<keyword evidence="6" id="KW-0862">Zinc</keyword>
<dbReference type="Gene3D" id="3.30.160.60">
    <property type="entry name" value="Classic Zinc Finger"/>
    <property type="match status" value="1"/>
</dbReference>
<dbReference type="EMBL" id="APCN01001081">
    <property type="status" value="NOT_ANNOTATED_CDS"/>
    <property type="molecule type" value="Genomic_DNA"/>
</dbReference>
<name>A0A3F2YSM4_ANOAR</name>
<keyword evidence="2" id="KW-0808">Transferase</keyword>
<sequence length="528" mass="59059">MFWCASRASTVFSRLCVNRGVVVYCQRGNVPLRGQCRRSHTAMASAPPIVVILGSTGTGKTKLSLELAARYGGEVISADSMQVYTGLDIVTAKATKEEQRQAVHHLLDVARPDQAFTVTHFRERALPIIESLLAANRMPIIVGGTNYYIESILWRVLLSEGVKRERLRSRCATESEPEAKQPKMDGGEAAAAAAASAGTATDLERLLEELPGLGTSESLEAHESELLHQALQRVDPESAERLHPNNKRKIIRALEVYIESGGQCTMSQELAEQRSAPGACGLGGPLRYQNVVIIWLRCDQDILNHRLDARVDSMVAQGLLPEIRAFYESYVKPYDACQFHQGILQAIGFKEFVKYLETYGPEQDLEILDYRTATLEHPRPKPTGLSMLEDCLDYLKLVTRRYARRQLQWIRNRFLSDIGREVPPIYALDTGNVDHWKVQVSDPALAIIDAIKSGQPSPVPCVPKIATDRERLQTERTFRCETCQRVFIGEHQWQIHIHSKKHRKMTKRSKTPSTDQQTGPVPSVANSG</sequence>
<evidence type="ECO:0000313" key="10">
    <source>
        <dbReference type="Proteomes" id="UP000075840"/>
    </source>
</evidence>
<dbReference type="GO" id="GO:0005524">
    <property type="term" value="F:ATP binding"/>
    <property type="evidence" value="ECO:0007669"/>
    <property type="project" value="UniProtKB-KW"/>
</dbReference>
<dbReference type="SUPFAM" id="SSF52540">
    <property type="entry name" value="P-loop containing nucleoside triphosphate hydrolases"/>
    <property type="match status" value="2"/>
</dbReference>
<dbReference type="EnsemblMetazoa" id="AARA017739-RA">
    <property type="protein sequence ID" value="AARA017739-PA"/>
    <property type="gene ID" value="AARA017739"/>
</dbReference>
<dbReference type="InterPro" id="IPR018022">
    <property type="entry name" value="IPT"/>
</dbReference>
<keyword evidence="7" id="KW-0067">ATP-binding</keyword>
<evidence type="ECO:0000256" key="4">
    <source>
        <dbReference type="ARBA" id="ARBA00022741"/>
    </source>
</evidence>
<dbReference type="GO" id="GO:0008270">
    <property type="term" value="F:zinc ion binding"/>
    <property type="evidence" value="ECO:0007669"/>
    <property type="project" value="UniProtKB-KW"/>
</dbReference>
<dbReference type="VEuPathDB" id="VectorBase:AARA017739"/>